<dbReference type="Proteomes" id="UP000706891">
    <property type="component" value="Unassembled WGS sequence"/>
</dbReference>
<comment type="caution">
    <text evidence="2">The sequence shown here is derived from an EMBL/GenBank/DDBJ whole genome shotgun (WGS) entry which is preliminary data.</text>
</comment>
<feature type="domain" description="Glycosyl transferase family 1" evidence="1">
    <location>
        <begin position="8"/>
        <end position="170"/>
    </location>
</feature>
<organism evidence="2 3">
    <name type="scientific">Marseilla massiliensis</name>
    <dbReference type="NCBI Taxonomy" id="1841864"/>
    <lineage>
        <taxon>Bacteria</taxon>
        <taxon>Pseudomonadati</taxon>
        <taxon>Bacteroidota</taxon>
        <taxon>Bacteroidia</taxon>
        <taxon>Bacteroidales</taxon>
        <taxon>Prevotellaceae</taxon>
        <taxon>Marseilla</taxon>
    </lineage>
</organism>
<dbReference type="EMBL" id="JACJJG010000020">
    <property type="protein sequence ID" value="MBM6673393.1"/>
    <property type="molecule type" value="Genomic_DNA"/>
</dbReference>
<gene>
    <name evidence="2" type="ORF">H6A34_05840</name>
</gene>
<dbReference type="PANTHER" id="PTHR12526">
    <property type="entry name" value="GLYCOSYLTRANSFERASE"/>
    <property type="match status" value="1"/>
</dbReference>
<dbReference type="InterPro" id="IPR001296">
    <property type="entry name" value="Glyco_trans_1"/>
</dbReference>
<accession>A0A939B7J6</accession>
<dbReference type="AlphaFoldDB" id="A0A939B7J6"/>
<evidence type="ECO:0000313" key="2">
    <source>
        <dbReference type="EMBL" id="MBM6673393.1"/>
    </source>
</evidence>
<evidence type="ECO:0000259" key="1">
    <source>
        <dbReference type="Pfam" id="PF00534"/>
    </source>
</evidence>
<proteinExistence type="predicted"/>
<dbReference type="PANTHER" id="PTHR12526:SF630">
    <property type="entry name" value="GLYCOSYLTRANSFERASE"/>
    <property type="match status" value="1"/>
</dbReference>
<evidence type="ECO:0000313" key="3">
    <source>
        <dbReference type="Proteomes" id="UP000706891"/>
    </source>
</evidence>
<dbReference type="GO" id="GO:0016757">
    <property type="term" value="F:glycosyltransferase activity"/>
    <property type="evidence" value="ECO:0007669"/>
    <property type="project" value="InterPro"/>
</dbReference>
<protein>
    <submittedName>
        <fullName evidence="2">Glycosyltransferase</fullName>
    </submittedName>
</protein>
<sequence length="193" mass="21940">MVGGGKKALTLKQKEVIYVGRLDYNQKRVYRVIETWSLIESEHPDWKLTIVGDGPERNNLEYLVQNLNLQNVSFEGFQPPVPYYKRASILLLTSEYEGFPLVLPECMSLGVVPVVYGSYSAVYDIINDGKDGIVIPFSKDGFHAEKMAEKLSVIMSDEKLRCTMADNAVKKSSNYSIDKIYKQWLTTFNVLLN</sequence>
<dbReference type="SUPFAM" id="SSF53756">
    <property type="entry name" value="UDP-Glycosyltransferase/glycogen phosphorylase"/>
    <property type="match status" value="1"/>
</dbReference>
<name>A0A939B7J6_9BACT</name>
<reference evidence="2" key="1">
    <citation type="submission" date="2020-08" db="EMBL/GenBank/DDBJ databases">
        <authorList>
            <person name="Cejkova D."/>
            <person name="Kubasova T."/>
            <person name="Jahodarova E."/>
            <person name="Rychlik I."/>
        </authorList>
    </citation>
    <scope>NUCLEOTIDE SEQUENCE</scope>
    <source>
        <strain evidence="2">An824</strain>
    </source>
</reference>
<reference evidence="2" key="2">
    <citation type="journal article" date="2021" name="Sci. Rep.">
        <title>The distribution of antibiotic resistance genes in chicken gut microbiota commensals.</title>
        <authorList>
            <person name="Juricova H."/>
            <person name="Matiasovicova J."/>
            <person name="Kubasova T."/>
            <person name="Cejkova D."/>
            <person name="Rychlik I."/>
        </authorList>
    </citation>
    <scope>NUCLEOTIDE SEQUENCE</scope>
    <source>
        <strain evidence="2">An824</strain>
    </source>
</reference>
<keyword evidence="3" id="KW-1185">Reference proteome</keyword>
<dbReference type="Pfam" id="PF00534">
    <property type="entry name" value="Glycos_transf_1"/>
    <property type="match status" value="1"/>
</dbReference>
<dbReference type="Gene3D" id="3.40.50.2000">
    <property type="entry name" value="Glycogen Phosphorylase B"/>
    <property type="match status" value="1"/>
</dbReference>